<sequence>MSQTYEQRLATVEGALAAQQIAPPSGTTLTDAAAQVLHALDHIPEVLR</sequence>
<dbReference type="Proteomes" id="UP000002218">
    <property type="component" value="Chromosome"/>
</dbReference>
<dbReference type="HOGENOM" id="CLU_216371_0_0_11"/>
<protein>
    <submittedName>
        <fullName evidence="1">Uncharacterized protein</fullName>
    </submittedName>
</protein>
<dbReference type="InterPro" id="IPR046274">
    <property type="entry name" value="DUF6307"/>
</dbReference>
<reference evidence="2" key="1">
    <citation type="submission" date="2009-09" db="EMBL/GenBank/DDBJ databases">
        <title>The complete genome of Nakamurella multipartita DSM 44233.</title>
        <authorList>
            <consortium name="US DOE Joint Genome Institute (JGI-PGF)"/>
            <person name="Lucas S."/>
            <person name="Copeland A."/>
            <person name="Lapidus A."/>
            <person name="Glavina del Rio T."/>
            <person name="Dalin E."/>
            <person name="Tice H."/>
            <person name="Bruce D."/>
            <person name="Goodwin L."/>
            <person name="Pitluck S."/>
            <person name="Kyrpides N."/>
            <person name="Mavromatis K."/>
            <person name="Ivanova N."/>
            <person name="Ovchinnikova G."/>
            <person name="Sims D."/>
            <person name="Meincke L."/>
            <person name="Brettin T."/>
            <person name="Detter J.C."/>
            <person name="Han C."/>
            <person name="Larimer F."/>
            <person name="Land M."/>
            <person name="Hauser L."/>
            <person name="Markowitz V."/>
            <person name="Cheng J.-F."/>
            <person name="Hugenholtz P."/>
            <person name="Woyke T."/>
            <person name="Wu D."/>
            <person name="Klenk H.-P."/>
            <person name="Eisen J.A."/>
        </authorList>
    </citation>
    <scope>NUCLEOTIDE SEQUENCE [LARGE SCALE GENOMIC DNA]</scope>
    <source>
        <strain evidence="2">ATCC 700099 / DSM 44233 / CIP 104796 / JCM 9543 / NBRC 105858 / Y-104</strain>
    </source>
</reference>
<name>C8XAC9_NAKMY</name>
<dbReference type="EMBL" id="CP001737">
    <property type="protein sequence ID" value="ACV77294.1"/>
    <property type="molecule type" value="Genomic_DNA"/>
</dbReference>
<organism evidence="1 2">
    <name type="scientific">Nakamurella multipartita (strain ATCC 700099 / DSM 44233 / CIP 104796 / JCM 9543 / NBRC 105858 / Y-104)</name>
    <name type="common">Microsphaera multipartita</name>
    <dbReference type="NCBI Taxonomy" id="479431"/>
    <lineage>
        <taxon>Bacteria</taxon>
        <taxon>Bacillati</taxon>
        <taxon>Actinomycetota</taxon>
        <taxon>Actinomycetes</taxon>
        <taxon>Nakamurellales</taxon>
        <taxon>Nakamurellaceae</taxon>
        <taxon>Nakamurella</taxon>
    </lineage>
</organism>
<evidence type="ECO:0000313" key="2">
    <source>
        <dbReference type="Proteomes" id="UP000002218"/>
    </source>
</evidence>
<dbReference type="KEGG" id="nml:Namu_0883"/>
<proteinExistence type="predicted"/>
<keyword evidence="2" id="KW-1185">Reference proteome</keyword>
<dbReference type="Pfam" id="PF19826">
    <property type="entry name" value="DUF6307"/>
    <property type="match status" value="1"/>
</dbReference>
<dbReference type="InParanoid" id="C8XAC9"/>
<accession>C8XAC9</accession>
<reference evidence="1 2" key="2">
    <citation type="journal article" date="2010" name="Stand. Genomic Sci.">
        <title>Complete genome sequence of Nakamurella multipartita type strain (Y-104).</title>
        <authorList>
            <person name="Tice H."/>
            <person name="Mayilraj S."/>
            <person name="Sims D."/>
            <person name="Lapidus A."/>
            <person name="Nolan M."/>
            <person name="Lucas S."/>
            <person name="Glavina Del Rio T."/>
            <person name="Copeland A."/>
            <person name="Cheng J.F."/>
            <person name="Meincke L."/>
            <person name="Bruce D."/>
            <person name="Goodwin L."/>
            <person name="Pitluck S."/>
            <person name="Ivanova N."/>
            <person name="Mavromatis K."/>
            <person name="Ovchinnikova G."/>
            <person name="Pati A."/>
            <person name="Chen A."/>
            <person name="Palaniappan K."/>
            <person name="Land M."/>
            <person name="Hauser L."/>
            <person name="Chang Y.J."/>
            <person name="Jeffries C.D."/>
            <person name="Detter J.C."/>
            <person name="Brettin T."/>
            <person name="Rohde M."/>
            <person name="Goker M."/>
            <person name="Bristow J."/>
            <person name="Eisen J.A."/>
            <person name="Markowitz V."/>
            <person name="Hugenholtz P."/>
            <person name="Kyrpides N.C."/>
            <person name="Klenk H.P."/>
            <person name="Chen F."/>
        </authorList>
    </citation>
    <scope>NUCLEOTIDE SEQUENCE [LARGE SCALE GENOMIC DNA]</scope>
    <source>
        <strain evidence="2">ATCC 700099 / DSM 44233 / CIP 104796 / JCM 9543 / NBRC 105858 / Y-104</strain>
    </source>
</reference>
<evidence type="ECO:0000313" key="1">
    <source>
        <dbReference type="EMBL" id="ACV77294.1"/>
    </source>
</evidence>
<gene>
    <name evidence="1" type="ordered locus">Namu_0883</name>
</gene>
<dbReference type="AlphaFoldDB" id="C8XAC9"/>
<dbReference type="RefSeq" id="WP_015746209.1">
    <property type="nucleotide sequence ID" value="NC_013235.1"/>
</dbReference>